<sequence>MAKAVKLEDIARRIGVSNVTVSKALAGKSGVSEELRQRIKEIAEEMGYKSVSTQKAKEKKGTGNIGVLIPCRFVDGNTSFYWAIYQNVVTKLQAKGYYAILELLNIEDEESLVLPKMIQDAKVDGIIVIGQVRNEYSQCIWNNGSVPTIFLDFYDTHMEYDTIITDGYYGMYMLTDYLVKMGHKKIYFVGTPLSTSSITDRFFGYQKALMENGITMEPHWLVKDRECGANQDLAVNIPDDLPTAFACNSDYTANFLVSKLNEKGLSVPEDLSVVGFDNYLYPNLSNLQLTTYEVEIDKMAELCVKTLLRKINRKDYVKGVQIITGHMVIKDSVKMIK</sequence>
<dbReference type="eggNOG" id="COG1609">
    <property type="taxonomic scope" value="Bacteria"/>
</dbReference>
<accession>F2JR74</accession>
<dbReference type="RefSeq" id="WP_013658332.1">
    <property type="nucleotide sequence ID" value="NC_015275.1"/>
</dbReference>
<organism evidence="6 7">
    <name type="scientific">Cellulosilyticum lentocellum (strain ATCC 49066 / DSM 5427 / NCIMB 11756 / RHM5)</name>
    <name type="common">Clostridium lentocellum</name>
    <dbReference type="NCBI Taxonomy" id="642492"/>
    <lineage>
        <taxon>Bacteria</taxon>
        <taxon>Bacillati</taxon>
        <taxon>Bacillota</taxon>
        <taxon>Clostridia</taxon>
        <taxon>Lachnospirales</taxon>
        <taxon>Cellulosilyticaceae</taxon>
        <taxon>Cellulosilyticum</taxon>
    </lineage>
</organism>
<proteinExistence type="predicted"/>
<dbReference type="Pfam" id="PF00356">
    <property type="entry name" value="LacI"/>
    <property type="match status" value="1"/>
</dbReference>
<keyword evidence="3" id="KW-0238">DNA-binding</keyword>
<dbReference type="InterPro" id="IPR046335">
    <property type="entry name" value="LacI/GalR-like_sensor"/>
</dbReference>
<dbReference type="InterPro" id="IPR010982">
    <property type="entry name" value="Lambda_DNA-bd_dom_sf"/>
</dbReference>
<dbReference type="Proteomes" id="UP000008467">
    <property type="component" value="Chromosome"/>
</dbReference>
<dbReference type="PANTHER" id="PTHR30146">
    <property type="entry name" value="LACI-RELATED TRANSCRIPTIONAL REPRESSOR"/>
    <property type="match status" value="1"/>
</dbReference>
<dbReference type="HOGENOM" id="CLU_037628_6_2_9"/>
<dbReference type="CDD" id="cd19974">
    <property type="entry name" value="PBP1_LacI-like"/>
    <property type="match status" value="1"/>
</dbReference>
<dbReference type="AlphaFoldDB" id="F2JR74"/>
<dbReference type="InterPro" id="IPR028082">
    <property type="entry name" value="Peripla_BP_I"/>
</dbReference>
<feature type="domain" description="HTH lacI-type" evidence="5">
    <location>
        <begin position="5"/>
        <end position="49"/>
    </location>
</feature>
<dbReference type="STRING" id="642492.Clole_3365"/>
<dbReference type="EMBL" id="CP002582">
    <property type="protein sequence ID" value="ADZ85055.1"/>
    <property type="molecule type" value="Genomic_DNA"/>
</dbReference>
<dbReference type="GO" id="GO:0003700">
    <property type="term" value="F:DNA-binding transcription factor activity"/>
    <property type="evidence" value="ECO:0007669"/>
    <property type="project" value="TreeGrafter"/>
</dbReference>
<keyword evidence="7" id="KW-1185">Reference proteome</keyword>
<evidence type="ECO:0000256" key="4">
    <source>
        <dbReference type="ARBA" id="ARBA00023163"/>
    </source>
</evidence>
<dbReference type="GO" id="GO:0000976">
    <property type="term" value="F:transcription cis-regulatory region binding"/>
    <property type="evidence" value="ECO:0007669"/>
    <property type="project" value="TreeGrafter"/>
</dbReference>
<gene>
    <name evidence="6" type="ordered locus">Clole_3365</name>
</gene>
<dbReference type="SUPFAM" id="SSF47413">
    <property type="entry name" value="lambda repressor-like DNA-binding domains"/>
    <property type="match status" value="1"/>
</dbReference>
<evidence type="ECO:0000259" key="5">
    <source>
        <dbReference type="PROSITE" id="PS50932"/>
    </source>
</evidence>
<evidence type="ECO:0000256" key="1">
    <source>
        <dbReference type="ARBA" id="ARBA00022491"/>
    </source>
</evidence>
<dbReference type="Gene3D" id="1.10.260.40">
    <property type="entry name" value="lambda repressor-like DNA-binding domains"/>
    <property type="match status" value="1"/>
</dbReference>
<dbReference type="InterPro" id="IPR000843">
    <property type="entry name" value="HTH_LacI"/>
</dbReference>
<evidence type="ECO:0000313" key="7">
    <source>
        <dbReference type="Proteomes" id="UP000008467"/>
    </source>
</evidence>
<reference evidence="6 7" key="1">
    <citation type="journal article" date="2011" name="J. Bacteriol.">
        <title>Complete genome sequence of the cellulose-degrading bacterium Cellulosilyticum lentocellum.</title>
        <authorList>
            <consortium name="US DOE Joint Genome Institute"/>
            <person name="Miller D.A."/>
            <person name="Suen G."/>
            <person name="Bruce D."/>
            <person name="Copeland A."/>
            <person name="Cheng J.F."/>
            <person name="Detter C."/>
            <person name="Goodwin L.A."/>
            <person name="Han C.S."/>
            <person name="Hauser L.J."/>
            <person name="Land M.L."/>
            <person name="Lapidus A."/>
            <person name="Lucas S."/>
            <person name="Meincke L."/>
            <person name="Pitluck S."/>
            <person name="Tapia R."/>
            <person name="Teshima H."/>
            <person name="Woyke T."/>
            <person name="Fox B.G."/>
            <person name="Angert E.R."/>
            <person name="Currie C.R."/>
        </authorList>
    </citation>
    <scope>NUCLEOTIDE SEQUENCE [LARGE SCALE GENOMIC DNA]</scope>
    <source>
        <strain evidence="7">ATCC 49066 / DSM 5427 / NCIMB 11756 / RHM5</strain>
    </source>
</reference>
<dbReference type="SMART" id="SM00354">
    <property type="entry name" value="HTH_LACI"/>
    <property type="match status" value="1"/>
</dbReference>
<dbReference type="Gene3D" id="3.40.50.2300">
    <property type="match status" value="2"/>
</dbReference>
<protein>
    <submittedName>
        <fullName evidence="6">Transcriptional regulator, LacI family</fullName>
    </submittedName>
</protein>
<dbReference type="CDD" id="cd01392">
    <property type="entry name" value="HTH_LacI"/>
    <property type="match status" value="1"/>
</dbReference>
<keyword evidence="4" id="KW-0804">Transcription</keyword>
<dbReference type="KEGG" id="cle:Clole_3365"/>
<evidence type="ECO:0000256" key="2">
    <source>
        <dbReference type="ARBA" id="ARBA00023015"/>
    </source>
</evidence>
<name>F2JR74_CELLD</name>
<keyword evidence="1" id="KW-0678">Repressor</keyword>
<dbReference type="SUPFAM" id="SSF53822">
    <property type="entry name" value="Periplasmic binding protein-like I"/>
    <property type="match status" value="1"/>
</dbReference>
<keyword evidence="2" id="KW-0805">Transcription regulation</keyword>
<dbReference type="PROSITE" id="PS50932">
    <property type="entry name" value="HTH_LACI_2"/>
    <property type="match status" value="1"/>
</dbReference>
<evidence type="ECO:0000256" key="3">
    <source>
        <dbReference type="ARBA" id="ARBA00023125"/>
    </source>
</evidence>
<dbReference type="Pfam" id="PF13377">
    <property type="entry name" value="Peripla_BP_3"/>
    <property type="match status" value="1"/>
</dbReference>
<dbReference type="PANTHER" id="PTHR30146:SF148">
    <property type="entry name" value="HTH-TYPE TRANSCRIPTIONAL REPRESSOR PURR-RELATED"/>
    <property type="match status" value="1"/>
</dbReference>
<evidence type="ECO:0000313" key="6">
    <source>
        <dbReference type="EMBL" id="ADZ85055.1"/>
    </source>
</evidence>